<feature type="compositionally biased region" description="Pro residues" evidence="1">
    <location>
        <begin position="158"/>
        <end position="169"/>
    </location>
</feature>
<sequence length="225" mass="24054">MAPPPEAISGLPAADRIRMHRLTNRPQCPPWAVVELPPPCDFFLDLENVKVRNSSPDPSAPISTAQHLSRQRLFTCSPGADLLGAEQQGSLPEVTQESKSLSKLAWVLAPLCSLRVEEHQACFLSVSAAAWLAQRDPGDPRSDGGGGYQDTGSLQLPVFPPRCPQPTPAGWPRSLGPPKAAPAGKAILMHPPQSRDNQKHQAGRSESPSLSPNTNKPSPTLKPLG</sequence>
<feature type="region of interest" description="Disordered" evidence="1">
    <location>
        <begin position="135"/>
        <end position="225"/>
    </location>
</feature>
<evidence type="ECO:0000313" key="3">
    <source>
        <dbReference type="Proteomes" id="UP001266305"/>
    </source>
</evidence>
<gene>
    <name evidence="2" type="ORF">P7K49_013075</name>
</gene>
<comment type="caution">
    <text evidence="2">The sequence shown here is derived from an EMBL/GenBank/DDBJ whole genome shotgun (WGS) entry which is preliminary data.</text>
</comment>
<accession>A0ABQ9VFQ9</accession>
<keyword evidence="3" id="KW-1185">Reference proteome</keyword>
<feature type="compositionally biased region" description="Polar residues" evidence="1">
    <location>
        <begin position="204"/>
        <end position="218"/>
    </location>
</feature>
<evidence type="ECO:0000256" key="1">
    <source>
        <dbReference type="SAM" id="MobiDB-lite"/>
    </source>
</evidence>
<name>A0ABQ9VFQ9_SAGOE</name>
<dbReference type="Proteomes" id="UP001266305">
    <property type="component" value="Unassembled WGS sequence"/>
</dbReference>
<evidence type="ECO:0000313" key="2">
    <source>
        <dbReference type="EMBL" id="KAK2107910.1"/>
    </source>
</evidence>
<proteinExistence type="predicted"/>
<organism evidence="2 3">
    <name type="scientific">Saguinus oedipus</name>
    <name type="common">Cotton-top tamarin</name>
    <name type="synonym">Oedipomidas oedipus</name>
    <dbReference type="NCBI Taxonomy" id="9490"/>
    <lineage>
        <taxon>Eukaryota</taxon>
        <taxon>Metazoa</taxon>
        <taxon>Chordata</taxon>
        <taxon>Craniata</taxon>
        <taxon>Vertebrata</taxon>
        <taxon>Euteleostomi</taxon>
        <taxon>Mammalia</taxon>
        <taxon>Eutheria</taxon>
        <taxon>Euarchontoglires</taxon>
        <taxon>Primates</taxon>
        <taxon>Haplorrhini</taxon>
        <taxon>Platyrrhini</taxon>
        <taxon>Cebidae</taxon>
        <taxon>Callitrichinae</taxon>
        <taxon>Saguinus</taxon>
    </lineage>
</organism>
<dbReference type="EMBL" id="JASSZA010000006">
    <property type="protein sequence ID" value="KAK2107910.1"/>
    <property type="molecule type" value="Genomic_DNA"/>
</dbReference>
<reference evidence="2 3" key="1">
    <citation type="submission" date="2023-05" db="EMBL/GenBank/DDBJ databases">
        <title>B98-5 Cell Line De Novo Hybrid Assembly: An Optical Mapping Approach.</title>
        <authorList>
            <person name="Kananen K."/>
            <person name="Auerbach J.A."/>
            <person name="Kautto E."/>
            <person name="Blachly J.S."/>
        </authorList>
    </citation>
    <scope>NUCLEOTIDE SEQUENCE [LARGE SCALE GENOMIC DNA]</scope>
    <source>
        <strain evidence="2">B95-8</strain>
        <tissue evidence="2">Cell line</tissue>
    </source>
</reference>
<protein>
    <submittedName>
        <fullName evidence="2">Uncharacterized protein</fullName>
    </submittedName>
</protein>
<feature type="compositionally biased region" description="Low complexity" evidence="1">
    <location>
        <begin position="176"/>
        <end position="186"/>
    </location>
</feature>